<protein>
    <recommendedName>
        <fullName evidence="7">Vacuolar protein-sorting-associated protein 25</fullName>
    </recommendedName>
</protein>
<dbReference type="SUPFAM" id="SSF46785">
    <property type="entry name" value="Winged helix' DNA-binding domain"/>
    <property type="match status" value="2"/>
</dbReference>
<dbReference type="InterPro" id="IPR014041">
    <property type="entry name" value="ESCRT-II_cplx_Vps25-sub_N"/>
</dbReference>
<dbReference type="eggNOG" id="KOG4068">
    <property type="taxonomic scope" value="Eukaryota"/>
</dbReference>
<dbReference type="GO" id="GO:0000814">
    <property type="term" value="C:ESCRT II complex"/>
    <property type="evidence" value="ECO:0007669"/>
    <property type="project" value="InterPro"/>
</dbReference>
<evidence type="ECO:0000313" key="6">
    <source>
        <dbReference type="Proteomes" id="UP000001996"/>
    </source>
</evidence>
<dbReference type="PANTHER" id="PTHR13149:SF0">
    <property type="entry name" value="VACUOLAR PROTEIN-SORTING-ASSOCIATED PROTEIN 25"/>
    <property type="match status" value="1"/>
</dbReference>
<feature type="compositionally biased region" description="Acidic residues" evidence="4">
    <location>
        <begin position="169"/>
        <end position="179"/>
    </location>
</feature>
<dbReference type="STRING" id="379508.A5E382"/>
<dbReference type="OrthoDB" id="245150at2759"/>
<keyword evidence="3" id="KW-0653">Protein transport</keyword>
<reference evidence="5 6" key="1">
    <citation type="journal article" date="2009" name="Nature">
        <title>Evolution of pathogenicity and sexual reproduction in eight Candida genomes.</title>
        <authorList>
            <person name="Butler G."/>
            <person name="Rasmussen M.D."/>
            <person name="Lin M.F."/>
            <person name="Santos M.A."/>
            <person name="Sakthikumar S."/>
            <person name="Munro C.A."/>
            <person name="Rheinbay E."/>
            <person name="Grabherr M."/>
            <person name="Forche A."/>
            <person name="Reedy J.L."/>
            <person name="Agrafioti I."/>
            <person name="Arnaud M.B."/>
            <person name="Bates S."/>
            <person name="Brown A.J."/>
            <person name="Brunke S."/>
            <person name="Costanzo M.C."/>
            <person name="Fitzpatrick D.A."/>
            <person name="de Groot P.W."/>
            <person name="Harris D."/>
            <person name="Hoyer L.L."/>
            <person name="Hube B."/>
            <person name="Klis F.M."/>
            <person name="Kodira C."/>
            <person name="Lennard N."/>
            <person name="Logue M.E."/>
            <person name="Martin R."/>
            <person name="Neiman A.M."/>
            <person name="Nikolaou E."/>
            <person name="Quail M.A."/>
            <person name="Quinn J."/>
            <person name="Santos M.C."/>
            <person name="Schmitzberger F.F."/>
            <person name="Sherlock G."/>
            <person name="Shah P."/>
            <person name="Silverstein K.A."/>
            <person name="Skrzypek M.S."/>
            <person name="Soll D."/>
            <person name="Staggs R."/>
            <person name="Stansfield I."/>
            <person name="Stumpf M.P."/>
            <person name="Sudbery P.E."/>
            <person name="Srikantha T."/>
            <person name="Zeng Q."/>
            <person name="Berman J."/>
            <person name="Berriman M."/>
            <person name="Heitman J."/>
            <person name="Gow N.A."/>
            <person name="Lorenz M.C."/>
            <person name="Birren B.W."/>
            <person name="Kellis M."/>
            <person name="Cuomo C.A."/>
        </authorList>
    </citation>
    <scope>NUCLEOTIDE SEQUENCE [LARGE SCALE GENOMIC DNA]</scope>
    <source>
        <strain evidence="6">ATCC 11503 / BCRC 21390 / CBS 2605 / JCM 1781 / NBRC 1676 / NRRL YB-4239</strain>
    </source>
</reference>
<keyword evidence="6" id="KW-1185">Reference proteome</keyword>
<sequence>MDTAQPITLSSLSTFEFPRIHTFPPLYTKQPNQTIQQQQLESWTNIILSYCEFYKITSLTSEGQPRHSQLFSKAQFNLFPLLFENKSINRHVNADFKTTILTHLIHTKKAEYINLKRPELGIFIYWRSVVDWGNILYDYISNTGQKGTVMTLYELTKGGAGGGEIGASTEEDGLGEDNDNYNYTDYNNNNNNDDDDENLLPSELKNMDELLLIKVIQEYLVKQGKAQVLLNEYNQIGGVKIV</sequence>
<dbReference type="Proteomes" id="UP000001996">
    <property type="component" value="Unassembled WGS sequence"/>
</dbReference>
<dbReference type="InParanoid" id="A5E382"/>
<dbReference type="Gene3D" id="1.10.10.10">
    <property type="entry name" value="Winged helix-like DNA-binding domain superfamily/Winged helix DNA-binding domain"/>
    <property type="match status" value="1"/>
</dbReference>
<dbReference type="GO" id="GO:0005198">
    <property type="term" value="F:structural molecule activity"/>
    <property type="evidence" value="ECO:0007669"/>
    <property type="project" value="TreeGrafter"/>
</dbReference>
<dbReference type="Pfam" id="PF05871">
    <property type="entry name" value="ESCRT-II"/>
    <property type="match status" value="1"/>
</dbReference>
<feature type="region of interest" description="Disordered" evidence="4">
    <location>
        <begin position="164"/>
        <end position="198"/>
    </location>
</feature>
<accession>A5E382</accession>
<evidence type="ECO:0000256" key="3">
    <source>
        <dbReference type="ARBA" id="ARBA00022927"/>
    </source>
</evidence>
<comment type="similarity">
    <text evidence="1">Belongs to the VPS25 family.</text>
</comment>
<dbReference type="GO" id="GO:0042803">
    <property type="term" value="F:protein homodimerization activity"/>
    <property type="evidence" value="ECO:0007669"/>
    <property type="project" value="TreeGrafter"/>
</dbReference>
<evidence type="ECO:0008006" key="7">
    <source>
        <dbReference type="Google" id="ProtNLM"/>
    </source>
</evidence>
<proteinExistence type="inferred from homology"/>
<evidence type="ECO:0000256" key="2">
    <source>
        <dbReference type="ARBA" id="ARBA00022448"/>
    </source>
</evidence>
<dbReference type="Gene3D" id="1.10.10.570">
    <property type="entry name" value="Winged helix' DNA-binding domain. Chain C. Domain 1"/>
    <property type="match status" value="1"/>
</dbReference>
<dbReference type="GO" id="GO:0043328">
    <property type="term" value="P:protein transport to vacuole involved in ubiquitin-dependent protein catabolic process via the multivesicular body sorting pathway"/>
    <property type="evidence" value="ECO:0007669"/>
    <property type="project" value="TreeGrafter"/>
</dbReference>
<evidence type="ECO:0000256" key="1">
    <source>
        <dbReference type="ARBA" id="ARBA00009674"/>
    </source>
</evidence>
<dbReference type="VEuPathDB" id="FungiDB:LELG_04069"/>
<dbReference type="KEGG" id="lel:PVL30_004892"/>
<gene>
    <name evidence="5" type="ORF">LELG_04069</name>
</gene>
<evidence type="ECO:0000313" key="5">
    <source>
        <dbReference type="EMBL" id="EDK45890.1"/>
    </source>
</evidence>
<dbReference type="PANTHER" id="PTHR13149">
    <property type="entry name" value="VACUOLAR PROTEIN SORTING-ASSOCIATED PROTEIN VPS25"/>
    <property type="match status" value="1"/>
</dbReference>
<keyword evidence="2" id="KW-0813">Transport</keyword>
<dbReference type="EMBL" id="CH981528">
    <property type="protein sequence ID" value="EDK45890.1"/>
    <property type="molecule type" value="Genomic_DNA"/>
</dbReference>
<dbReference type="HOGENOM" id="CLU_087657_1_1_1"/>
<organism evidence="5 6">
    <name type="scientific">Lodderomyces elongisporus (strain ATCC 11503 / CBS 2605 / JCM 1781 / NBRC 1676 / NRRL YB-4239)</name>
    <name type="common">Yeast</name>
    <name type="synonym">Saccharomyces elongisporus</name>
    <dbReference type="NCBI Taxonomy" id="379508"/>
    <lineage>
        <taxon>Eukaryota</taxon>
        <taxon>Fungi</taxon>
        <taxon>Dikarya</taxon>
        <taxon>Ascomycota</taxon>
        <taxon>Saccharomycotina</taxon>
        <taxon>Pichiomycetes</taxon>
        <taxon>Debaryomycetaceae</taxon>
        <taxon>Candida/Lodderomyces clade</taxon>
        <taxon>Lodderomyces</taxon>
    </lineage>
</organism>
<dbReference type="InterPro" id="IPR036388">
    <property type="entry name" value="WH-like_DNA-bd_sf"/>
</dbReference>
<evidence type="ECO:0000256" key="4">
    <source>
        <dbReference type="SAM" id="MobiDB-lite"/>
    </source>
</evidence>
<dbReference type="FunCoup" id="A5E382">
    <property type="interactions" value="787"/>
</dbReference>
<dbReference type="InterPro" id="IPR008570">
    <property type="entry name" value="ESCRT-II_cplx_Vps25-sub"/>
</dbReference>
<feature type="compositionally biased region" description="Low complexity" evidence="4">
    <location>
        <begin position="180"/>
        <end position="191"/>
    </location>
</feature>
<dbReference type="GeneID" id="5232222"/>
<dbReference type="AlphaFoldDB" id="A5E382"/>
<dbReference type="InterPro" id="IPR036390">
    <property type="entry name" value="WH_DNA-bd_sf"/>
</dbReference>
<name>A5E382_LODEL</name>